<comment type="caution">
    <text evidence="2">The sequence shown here is derived from an EMBL/GenBank/DDBJ whole genome shotgun (WGS) entry which is preliminary data.</text>
</comment>
<dbReference type="Gene3D" id="3.30.565.60">
    <property type="match status" value="1"/>
</dbReference>
<dbReference type="Pfam" id="PF04326">
    <property type="entry name" value="SLFN_AlbA_2"/>
    <property type="match status" value="1"/>
</dbReference>
<dbReference type="Gene3D" id="1.10.10.10">
    <property type="entry name" value="Winged helix-like DNA-binding domain superfamily/Winged helix DNA-binding domain"/>
    <property type="match status" value="1"/>
</dbReference>
<dbReference type="EMBL" id="PGLQ01000012">
    <property type="protein sequence ID" value="PJM78262.1"/>
    <property type="molecule type" value="Genomic_DNA"/>
</dbReference>
<accession>A0A2M9HN62</accession>
<keyword evidence="3" id="KW-1185">Reference proteome</keyword>
<dbReference type="OrthoDB" id="9798761at2"/>
<evidence type="ECO:0000313" key="2">
    <source>
        <dbReference type="EMBL" id="PJM78262.1"/>
    </source>
</evidence>
<dbReference type="PANTHER" id="PTHR30595:SF6">
    <property type="entry name" value="SCHLAFEN ALBA-2 DOMAIN-CONTAINING PROTEIN"/>
    <property type="match status" value="1"/>
</dbReference>
<feature type="domain" description="Schlafen AlbA-2" evidence="1">
    <location>
        <begin position="14"/>
        <end position="127"/>
    </location>
</feature>
<dbReference type="InterPro" id="IPR007421">
    <property type="entry name" value="Schlafen_AlbA_2_dom"/>
</dbReference>
<dbReference type="Proteomes" id="UP000228755">
    <property type="component" value="Unassembled WGS sequence"/>
</dbReference>
<reference evidence="2 3" key="1">
    <citation type="submission" date="2017-11" db="EMBL/GenBank/DDBJ databases">
        <title>Draft genome sequences of strains TRE 1, TRE D, TRE H and TRI 7, isolated from tamarins, belonging to four potential novel Bifidobacterium species.</title>
        <authorList>
            <person name="Mattarelli P."/>
            <person name="Modesto M."/>
            <person name="Bonetti A."/>
            <person name="Puglisi E."/>
            <person name="Morelli L."/>
        </authorList>
    </citation>
    <scope>NUCLEOTIDE SEQUENCE [LARGE SCALE GENOMIC DNA]</scope>
    <source>
        <strain evidence="3">TRED</strain>
    </source>
</reference>
<dbReference type="InterPro" id="IPR038461">
    <property type="entry name" value="Schlafen_AlbA_2_dom_sf"/>
</dbReference>
<dbReference type="AlphaFoldDB" id="A0A2M9HN62"/>
<evidence type="ECO:0000259" key="1">
    <source>
        <dbReference type="Pfam" id="PF04326"/>
    </source>
</evidence>
<organism evidence="2 3">
    <name type="scientific">Bifidobacterium scaligerum</name>
    <dbReference type="NCBI Taxonomy" id="2052656"/>
    <lineage>
        <taxon>Bacteria</taxon>
        <taxon>Bacillati</taxon>
        <taxon>Actinomycetota</taxon>
        <taxon>Actinomycetes</taxon>
        <taxon>Bifidobacteriales</taxon>
        <taxon>Bifidobacteriaceae</taxon>
        <taxon>Bifidobacterium</taxon>
    </lineage>
</organism>
<proteinExistence type="predicted"/>
<gene>
    <name evidence="2" type="ORF">CUU80_10285</name>
</gene>
<dbReference type="Gene3D" id="3.30.950.30">
    <property type="entry name" value="Schlafen, AAA domain"/>
    <property type="match status" value="1"/>
</dbReference>
<dbReference type="PANTHER" id="PTHR30595">
    <property type="entry name" value="GLPR-RELATED TRANSCRIPTIONAL REPRESSOR"/>
    <property type="match status" value="1"/>
</dbReference>
<dbReference type="InterPro" id="IPR036388">
    <property type="entry name" value="WH-like_DNA-bd_sf"/>
</dbReference>
<evidence type="ECO:0000313" key="3">
    <source>
        <dbReference type="Proteomes" id="UP000228755"/>
    </source>
</evidence>
<name>A0A2M9HN62_9BIFI</name>
<protein>
    <submittedName>
        <fullName evidence="2">AAA family ATPase</fullName>
    </submittedName>
</protein>
<dbReference type="InterPro" id="IPR038475">
    <property type="entry name" value="RecG_C_sf"/>
</dbReference>
<sequence>MTPDELTQVLRNGETSTVEFKRCSDIPHADTFETVCSFSNRMGGDIYLGIEDDGSVSGVDGQRVAEIERNIANVANNHKLFSPAPTIETEHIAYDGRTVVRIWVSPSSSVIRFKNVVYDRVADTDVRIDGDIQISQMYIRKQNYYSERRIFRYVTPFDLRADLIARMRNMAVAQRAGHPWATMSNDELFRSAKLYDRDYVTGEEGFNLAAVLLLGKDEVISSICPAYVTDAIVRQHDEDRYDDRLMVRTNLFDAYDQLVDFIKKYLPDRFALERGKRTSPREIIARELVANSLMHREYSSPVVARIIMDGQSIRTINASRSFFEGRMKLGEFTPMPKNPIIADVLLQTGIAEKLGSGLRNLVKASELYTGVEPEFVDGDIFTATIPVKRSDISTNTGARTSQKEQVASVPDAVMGARVEEGMSTGNEPPYRQLDPIWAIFMSVGRQVKARGMVTVPQVVKDTGVDVRMVRKQLNTLVEEGQLKVEGKTRNRRYVSTPKLNLRTYEAYKDQINRIASEIHG</sequence>
<dbReference type="RefSeq" id="WP_100497242.1">
    <property type="nucleotide sequence ID" value="NZ_PGLQ01000012.1"/>
</dbReference>